<dbReference type="GO" id="GO:0003700">
    <property type="term" value="F:DNA-binding transcription factor activity"/>
    <property type="evidence" value="ECO:0007669"/>
    <property type="project" value="InterPro"/>
</dbReference>
<sequence>MDEMKLMHRLIEIFKYKEQYQLGTSQLHPQDMYVLERIYFEKRIRVMDISKTYHIPPSTLTGIMDRLYEKRYIQRIRSEEDRRAVELMVTESGTMIVEQHIEEDRHFVKNFFHTLDSKKREELHQLLEELVTKIDEDTLFVEKGDS</sequence>
<dbReference type="Proteomes" id="UP000579281">
    <property type="component" value="Unassembled WGS sequence"/>
</dbReference>
<dbReference type="SUPFAM" id="SSF46785">
    <property type="entry name" value="Winged helix' DNA-binding domain"/>
    <property type="match status" value="1"/>
</dbReference>
<feature type="domain" description="HTH marR-type" evidence="4">
    <location>
        <begin position="3"/>
        <end position="132"/>
    </location>
</feature>
<dbReference type="InterPro" id="IPR036390">
    <property type="entry name" value="WH_DNA-bd_sf"/>
</dbReference>
<dbReference type="PANTHER" id="PTHR42756">
    <property type="entry name" value="TRANSCRIPTIONAL REGULATOR, MARR"/>
    <property type="match status" value="1"/>
</dbReference>
<organism evidence="5 6">
    <name type="scientific">Anaerosolibacter carboniphilus</name>
    <dbReference type="NCBI Taxonomy" id="1417629"/>
    <lineage>
        <taxon>Bacteria</taxon>
        <taxon>Bacillati</taxon>
        <taxon>Bacillota</taxon>
        <taxon>Clostridia</taxon>
        <taxon>Peptostreptococcales</taxon>
        <taxon>Thermotaleaceae</taxon>
        <taxon>Anaerosolibacter</taxon>
    </lineage>
</organism>
<comment type="caution">
    <text evidence="5">The sequence shown here is derived from an EMBL/GenBank/DDBJ whole genome shotgun (WGS) entry which is preliminary data.</text>
</comment>
<dbReference type="PANTHER" id="PTHR42756:SF1">
    <property type="entry name" value="TRANSCRIPTIONAL REPRESSOR OF EMRAB OPERON"/>
    <property type="match status" value="1"/>
</dbReference>
<keyword evidence="2 5" id="KW-0238">DNA-binding</keyword>
<evidence type="ECO:0000256" key="3">
    <source>
        <dbReference type="ARBA" id="ARBA00023163"/>
    </source>
</evidence>
<dbReference type="SMART" id="SM00347">
    <property type="entry name" value="HTH_MARR"/>
    <property type="match status" value="1"/>
</dbReference>
<dbReference type="InterPro" id="IPR036388">
    <property type="entry name" value="WH-like_DNA-bd_sf"/>
</dbReference>
<dbReference type="PRINTS" id="PR00598">
    <property type="entry name" value="HTHMARR"/>
</dbReference>
<name>A0A841KZR8_9FIRM</name>
<dbReference type="PROSITE" id="PS50995">
    <property type="entry name" value="HTH_MARR_2"/>
    <property type="match status" value="1"/>
</dbReference>
<dbReference type="AlphaFoldDB" id="A0A841KZR8"/>
<keyword evidence="3" id="KW-0804">Transcription</keyword>
<reference evidence="5 6" key="1">
    <citation type="submission" date="2020-08" db="EMBL/GenBank/DDBJ databases">
        <title>Genomic Encyclopedia of Type Strains, Phase IV (KMG-IV): sequencing the most valuable type-strain genomes for metagenomic binning, comparative biology and taxonomic classification.</title>
        <authorList>
            <person name="Goeker M."/>
        </authorList>
    </citation>
    <scope>NUCLEOTIDE SEQUENCE [LARGE SCALE GENOMIC DNA]</scope>
    <source>
        <strain evidence="5 6">DSM 103526</strain>
    </source>
</reference>
<evidence type="ECO:0000313" key="5">
    <source>
        <dbReference type="EMBL" id="MBB6218991.1"/>
    </source>
</evidence>
<evidence type="ECO:0000259" key="4">
    <source>
        <dbReference type="PROSITE" id="PS50995"/>
    </source>
</evidence>
<dbReference type="GO" id="GO:0003677">
    <property type="term" value="F:DNA binding"/>
    <property type="evidence" value="ECO:0007669"/>
    <property type="project" value="UniProtKB-KW"/>
</dbReference>
<dbReference type="Gene3D" id="1.10.10.10">
    <property type="entry name" value="Winged helix-like DNA-binding domain superfamily/Winged helix DNA-binding domain"/>
    <property type="match status" value="1"/>
</dbReference>
<accession>A0A841KZR8</accession>
<evidence type="ECO:0000313" key="6">
    <source>
        <dbReference type="Proteomes" id="UP000579281"/>
    </source>
</evidence>
<keyword evidence="6" id="KW-1185">Reference proteome</keyword>
<keyword evidence="1" id="KW-0805">Transcription regulation</keyword>
<proteinExistence type="predicted"/>
<gene>
    <name evidence="5" type="ORF">HNQ80_005169</name>
</gene>
<evidence type="ECO:0000256" key="2">
    <source>
        <dbReference type="ARBA" id="ARBA00023125"/>
    </source>
</evidence>
<dbReference type="InterPro" id="IPR000835">
    <property type="entry name" value="HTH_MarR-typ"/>
</dbReference>
<dbReference type="Pfam" id="PF01047">
    <property type="entry name" value="MarR"/>
    <property type="match status" value="1"/>
</dbReference>
<protein>
    <submittedName>
        <fullName evidence="5">DNA-binding MarR family transcriptional regulator</fullName>
    </submittedName>
</protein>
<dbReference type="EMBL" id="JACHEN010000061">
    <property type="protein sequence ID" value="MBB6218991.1"/>
    <property type="molecule type" value="Genomic_DNA"/>
</dbReference>
<evidence type="ECO:0000256" key="1">
    <source>
        <dbReference type="ARBA" id="ARBA00023015"/>
    </source>
</evidence>